<evidence type="ECO:0000313" key="1">
    <source>
        <dbReference type="EMBL" id="MFI0792079.1"/>
    </source>
</evidence>
<keyword evidence="2" id="KW-1185">Reference proteome</keyword>
<dbReference type="Gene3D" id="2.40.420.20">
    <property type="match status" value="1"/>
</dbReference>
<dbReference type="Proteomes" id="UP001611075">
    <property type="component" value="Unassembled WGS sequence"/>
</dbReference>
<accession>A0ABW7SEH7</accession>
<gene>
    <name evidence="1" type="ORF">ACH4OY_05155</name>
</gene>
<dbReference type="PANTHER" id="PTHR30469">
    <property type="entry name" value="MULTIDRUG RESISTANCE PROTEIN MDTA"/>
    <property type="match status" value="1"/>
</dbReference>
<name>A0ABW7SEH7_9ACTN</name>
<organism evidence="1 2">
    <name type="scientific">Micromonospora rubida</name>
    <dbReference type="NCBI Taxonomy" id="2697657"/>
    <lineage>
        <taxon>Bacteria</taxon>
        <taxon>Bacillati</taxon>
        <taxon>Actinomycetota</taxon>
        <taxon>Actinomycetes</taxon>
        <taxon>Micromonosporales</taxon>
        <taxon>Micromonosporaceae</taxon>
        <taxon>Micromonospora</taxon>
    </lineage>
</organism>
<comment type="caution">
    <text evidence="1">The sequence shown here is derived from an EMBL/GenBank/DDBJ whole genome shotgun (WGS) entry which is preliminary data.</text>
</comment>
<dbReference type="PANTHER" id="PTHR30469:SF33">
    <property type="entry name" value="SLR1207 PROTEIN"/>
    <property type="match status" value="1"/>
</dbReference>
<sequence>MSRFPRRTLTFVALPTVVLSVGAWFLSDRPGATFVPALTDKSTQSTTATVERRNLVSVLASNGSVVSSPSYSLTAPKSGVYLRDRSKKGLVPAGTVVGWIRSSGKRVPVTNPVEATVQDELASSGTTVPEGLPLVGLKASGYGMRATISEALVYRLFELAPEATAQIDHGPGPFPCRVLGGPDKGGGEEGAGVTVTCAPPADLRLFPGLKGVLAIRTGEARNVLALPVEAVAGSAERGRVRVRDATGSTGARDVKLGLTDGSYIQIVDGLAEGDVVVSPAPALTDPGEG</sequence>
<dbReference type="EMBL" id="JBIRPU010000002">
    <property type="protein sequence ID" value="MFI0792079.1"/>
    <property type="molecule type" value="Genomic_DNA"/>
</dbReference>
<dbReference type="RefSeq" id="WP_396676706.1">
    <property type="nucleotide sequence ID" value="NZ_JBIRPU010000002.1"/>
</dbReference>
<proteinExistence type="predicted"/>
<protein>
    <submittedName>
        <fullName evidence="1">Uncharacterized protein</fullName>
    </submittedName>
</protein>
<reference evidence="1 2" key="1">
    <citation type="submission" date="2024-10" db="EMBL/GenBank/DDBJ databases">
        <title>The Natural Products Discovery Center: Release of the First 8490 Sequenced Strains for Exploring Actinobacteria Biosynthetic Diversity.</title>
        <authorList>
            <person name="Kalkreuter E."/>
            <person name="Kautsar S.A."/>
            <person name="Yang D."/>
            <person name="Bader C.D."/>
            <person name="Teijaro C.N."/>
            <person name="Fluegel L."/>
            <person name="Davis C.M."/>
            <person name="Simpson J.R."/>
            <person name="Lauterbach L."/>
            <person name="Steele A.D."/>
            <person name="Gui C."/>
            <person name="Meng S."/>
            <person name="Li G."/>
            <person name="Viehrig K."/>
            <person name="Ye F."/>
            <person name="Su P."/>
            <person name="Kiefer A.F."/>
            <person name="Nichols A."/>
            <person name="Cepeda A.J."/>
            <person name="Yan W."/>
            <person name="Fan B."/>
            <person name="Jiang Y."/>
            <person name="Adhikari A."/>
            <person name="Zheng C.-J."/>
            <person name="Schuster L."/>
            <person name="Cowan T.M."/>
            <person name="Smanski M.J."/>
            <person name="Chevrette M.G."/>
            <person name="De Carvalho L.P.S."/>
            <person name="Shen B."/>
        </authorList>
    </citation>
    <scope>NUCLEOTIDE SEQUENCE [LARGE SCALE GENOMIC DNA]</scope>
    <source>
        <strain evidence="1 2">NPDC021253</strain>
    </source>
</reference>
<evidence type="ECO:0000313" key="2">
    <source>
        <dbReference type="Proteomes" id="UP001611075"/>
    </source>
</evidence>